<name>A0ABN6PHR6_9BURK</name>
<feature type="binding site" evidence="6">
    <location>
        <position position="86"/>
    </location>
    <ligand>
        <name>S-adenosyl-L-methionine</name>
        <dbReference type="ChEBI" id="CHEBI:59789"/>
    </ligand>
</feature>
<feature type="binding site" evidence="6">
    <location>
        <position position="58"/>
    </location>
    <ligand>
        <name>S-adenosyl-L-methionine</name>
        <dbReference type="ChEBI" id="CHEBI:59789"/>
    </ligand>
</feature>
<dbReference type="InterPro" id="IPR023397">
    <property type="entry name" value="SAM-dep_MeTrfase_MraW_recog"/>
</dbReference>
<comment type="function">
    <text evidence="6">Specifically methylates the N4 position of cytidine in position 1402 (C1402) of 16S rRNA.</text>
</comment>
<dbReference type="EMBL" id="AP025730">
    <property type="protein sequence ID" value="BDI04222.1"/>
    <property type="molecule type" value="Genomic_DNA"/>
</dbReference>
<dbReference type="GO" id="GO:0008168">
    <property type="term" value="F:methyltransferase activity"/>
    <property type="evidence" value="ECO:0007669"/>
    <property type="project" value="UniProtKB-KW"/>
</dbReference>
<dbReference type="SUPFAM" id="SSF53335">
    <property type="entry name" value="S-adenosyl-L-methionine-dependent methyltransferases"/>
    <property type="match status" value="1"/>
</dbReference>
<evidence type="ECO:0000256" key="5">
    <source>
        <dbReference type="ARBA" id="ARBA00022691"/>
    </source>
</evidence>
<reference evidence="7" key="1">
    <citation type="submission" date="2022-04" db="EMBL/GenBank/DDBJ databases">
        <title>Whole genome sequence of Sphaerotilus sp. FB-5.</title>
        <authorList>
            <person name="Takeda M."/>
            <person name="Narihara S."/>
            <person name="Akimoto M."/>
            <person name="Akimoto R."/>
            <person name="Nishiyashiki S."/>
            <person name="Murakami T."/>
        </authorList>
    </citation>
    <scope>NUCLEOTIDE SEQUENCE</scope>
    <source>
        <strain evidence="7">FB-5</strain>
    </source>
</reference>
<gene>
    <name evidence="6 7" type="primary">rsmH</name>
    <name evidence="7" type="ORF">CATMQ487_11920</name>
</gene>
<dbReference type="PANTHER" id="PTHR11265:SF0">
    <property type="entry name" value="12S RRNA N4-METHYLCYTIDINE METHYLTRANSFERASE"/>
    <property type="match status" value="1"/>
</dbReference>
<dbReference type="RefSeq" id="WP_251972361.1">
    <property type="nucleotide sequence ID" value="NZ_AP025730.1"/>
</dbReference>
<dbReference type="SUPFAM" id="SSF81799">
    <property type="entry name" value="Putative methyltransferase TM0872, insert domain"/>
    <property type="match status" value="1"/>
</dbReference>
<keyword evidence="5 6" id="KW-0949">S-adenosyl-L-methionine</keyword>
<evidence type="ECO:0000256" key="1">
    <source>
        <dbReference type="ARBA" id="ARBA00010396"/>
    </source>
</evidence>
<evidence type="ECO:0000313" key="7">
    <source>
        <dbReference type="EMBL" id="BDI04222.1"/>
    </source>
</evidence>
<feature type="binding site" evidence="6">
    <location>
        <begin position="38"/>
        <end position="40"/>
    </location>
    <ligand>
        <name>S-adenosyl-L-methionine</name>
        <dbReference type="ChEBI" id="CHEBI:59789"/>
    </ligand>
</feature>
<comment type="subcellular location">
    <subcellularLocation>
        <location evidence="6">Cytoplasm</location>
    </subcellularLocation>
</comment>
<evidence type="ECO:0000313" key="8">
    <source>
        <dbReference type="Proteomes" id="UP001057498"/>
    </source>
</evidence>
<accession>A0ABN6PHR6</accession>
<comment type="similarity">
    <text evidence="1 6">Belongs to the methyltransferase superfamily. RsmH family.</text>
</comment>
<keyword evidence="8" id="KW-1185">Reference proteome</keyword>
<evidence type="ECO:0000256" key="3">
    <source>
        <dbReference type="ARBA" id="ARBA00022603"/>
    </source>
</evidence>
<protein>
    <recommendedName>
        <fullName evidence="6">Ribosomal RNA small subunit methyltransferase H</fullName>
        <ecNumber evidence="6">2.1.1.199</ecNumber>
    </recommendedName>
    <alternativeName>
        <fullName evidence="6">16S rRNA m(4)C1402 methyltransferase</fullName>
    </alternativeName>
    <alternativeName>
        <fullName evidence="6">rRNA (cytosine-N(4)-)-methyltransferase RsmH</fullName>
    </alternativeName>
</protein>
<dbReference type="GO" id="GO:0032259">
    <property type="term" value="P:methylation"/>
    <property type="evidence" value="ECO:0007669"/>
    <property type="project" value="UniProtKB-KW"/>
</dbReference>
<sequence>MDNPMTPWQHRTVLLHEAVDALVQRPDGIFLDGTYGRGGHSRLILQQLSPTGRLLATDRDPEALADASTGAQRIDDARFSIAHARYADFPAVLDAAGVAQLDGILLDVGVSSPQIDNPERGFSFRFDGPLDMRMDPTRGESAAQFLERADERRIAEVIRDLGEERFAAAIAKALVARREAGAPVRRTAELAEVVARAVKTRERGQDPATRTFQALRILVNAELEELEQGLNAALARLAPGGRLVVISFHSLEDRIVKTFIARHSREAYDRRMPLAVGAAPLLHAVARIKPSEAEVEANPRSRSAILRVAERTDAPLPEVPVAPASRRRA</sequence>
<dbReference type="Pfam" id="PF01795">
    <property type="entry name" value="Methyltransf_5"/>
    <property type="match status" value="1"/>
</dbReference>
<dbReference type="PANTHER" id="PTHR11265">
    <property type="entry name" value="S-ADENOSYL-METHYLTRANSFERASE MRAW"/>
    <property type="match status" value="1"/>
</dbReference>
<dbReference type="NCBIfam" id="TIGR00006">
    <property type="entry name" value="16S rRNA (cytosine(1402)-N(4))-methyltransferase RsmH"/>
    <property type="match status" value="1"/>
</dbReference>
<feature type="binding site" evidence="6">
    <location>
        <position position="107"/>
    </location>
    <ligand>
        <name>S-adenosyl-L-methionine</name>
        <dbReference type="ChEBI" id="CHEBI:59789"/>
    </ligand>
</feature>
<keyword evidence="2 6" id="KW-0698">rRNA processing</keyword>
<dbReference type="PIRSF" id="PIRSF004486">
    <property type="entry name" value="MraW"/>
    <property type="match status" value="1"/>
</dbReference>
<dbReference type="Proteomes" id="UP001057498">
    <property type="component" value="Chromosome"/>
</dbReference>
<evidence type="ECO:0000256" key="6">
    <source>
        <dbReference type="HAMAP-Rule" id="MF_01007"/>
    </source>
</evidence>
<dbReference type="Gene3D" id="1.10.150.170">
    <property type="entry name" value="Putative methyltransferase TM0872, insert domain"/>
    <property type="match status" value="1"/>
</dbReference>
<organism evidence="7 8">
    <name type="scientific">Sphaerotilus microaerophilus</name>
    <dbReference type="NCBI Taxonomy" id="2914710"/>
    <lineage>
        <taxon>Bacteria</taxon>
        <taxon>Pseudomonadati</taxon>
        <taxon>Pseudomonadota</taxon>
        <taxon>Betaproteobacteria</taxon>
        <taxon>Burkholderiales</taxon>
        <taxon>Sphaerotilaceae</taxon>
        <taxon>Sphaerotilus</taxon>
    </lineage>
</organism>
<feature type="binding site" evidence="6">
    <location>
        <position position="114"/>
    </location>
    <ligand>
        <name>S-adenosyl-L-methionine</name>
        <dbReference type="ChEBI" id="CHEBI:59789"/>
    </ligand>
</feature>
<dbReference type="EC" id="2.1.1.199" evidence="6"/>
<dbReference type="InterPro" id="IPR029063">
    <property type="entry name" value="SAM-dependent_MTases_sf"/>
</dbReference>
<proteinExistence type="inferred from homology"/>
<evidence type="ECO:0000256" key="4">
    <source>
        <dbReference type="ARBA" id="ARBA00022679"/>
    </source>
</evidence>
<dbReference type="HAMAP" id="MF_01007">
    <property type="entry name" value="16SrRNA_methyltr_H"/>
    <property type="match status" value="1"/>
</dbReference>
<evidence type="ECO:0000256" key="2">
    <source>
        <dbReference type="ARBA" id="ARBA00022552"/>
    </source>
</evidence>
<keyword evidence="6" id="KW-0963">Cytoplasm</keyword>
<keyword evidence="3 6" id="KW-0489">Methyltransferase</keyword>
<keyword evidence="4 6" id="KW-0808">Transferase</keyword>
<dbReference type="InterPro" id="IPR002903">
    <property type="entry name" value="RsmH"/>
</dbReference>
<dbReference type="Gene3D" id="3.40.50.150">
    <property type="entry name" value="Vaccinia Virus protein VP39"/>
    <property type="match status" value="1"/>
</dbReference>
<comment type="catalytic activity">
    <reaction evidence="6">
        <text>cytidine(1402) in 16S rRNA + S-adenosyl-L-methionine = N(4)-methylcytidine(1402) in 16S rRNA + S-adenosyl-L-homocysteine + H(+)</text>
        <dbReference type="Rhea" id="RHEA:42928"/>
        <dbReference type="Rhea" id="RHEA-COMP:10286"/>
        <dbReference type="Rhea" id="RHEA-COMP:10287"/>
        <dbReference type="ChEBI" id="CHEBI:15378"/>
        <dbReference type="ChEBI" id="CHEBI:57856"/>
        <dbReference type="ChEBI" id="CHEBI:59789"/>
        <dbReference type="ChEBI" id="CHEBI:74506"/>
        <dbReference type="ChEBI" id="CHEBI:82748"/>
        <dbReference type="EC" id="2.1.1.199"/>
    </reaction>
</comment>